<dbReference type="InterPro" id="IPR032721">
    <property type="entry name" value="Toxin-deaminase"/>
</dbReference>
<protein>
    <recommendedName>
        <fullName evidence="3">CMP/dCMP-type deaminase domain-containing protein</fullName>
    </recommendedName>
</protein>
<sequence length="91" mass="10085">MESLKQKNYLPTASGMMVDRATDSEAKIFEYLAQKLGNRSLAKGSITIMTERPACSSCLGVAEQFKSKYPNITVIITDNDEVILNPNRKAK</sequence>
<accession>A0ABN0JUC0</accession>
<evidence type="ECO:0000313" key="2">
    <source>
        <dbReference type="Proteomes" id="UP000018433"/>
    </source>
</evidence>
<dbReference type="Proteomes" id="UP000018433">
    <property type="component" value="Unassembled WGS sequence"/>
</dbReference>
<evidence type="ECO:0008006" key="3">
    <source>
        <dbReference type="Google" id="ProtNLM"/>
    </source>
</evidence>
<keyword evidence="2" id="KW-1185">Reference proteome</keyword>
<reference evidence="1 2" key="1">
    <citation type="submission" date="2013-02" db="EMBL/GenBank/DDBJ databases">
        <title>The Genome Sequence of Acinetobacter soli NIPH 2899.</title>
        <authorList>
            <consortium name="The Broad Institute Genome Sequencing Platform"/>
            <consortium name="The Broad Institute Genome Sequencing Center for Infectious Disease"/>
            <person name="Cerqueira G."/>
            <person name="Feldgarden M."/>
            <person name="Courvalin P."/>
            <person name="Perichon B."/>
            <person name="Grillot-Courvalin C."/>
            <person name="Clermont D."/>
            <person name="Rocha E."/>
            <person name="Yoon E.-J."/>
            <person name="Nemec A."/>
            <person name="Walker B."/>
            <person name="Young S.K."/>
            <person name="Zeng Q."/>
            <person name="Gargeya S."/>
            <person name="Fitzgerald M."/>
            <person name="Haas B."/>
            <person name="Abouelleil A."/>
            <person name="Alvarado L."/>
            <person name="Arachchi H.M."/>
            <person name="Berlin A.M."/>
            <person name="Chapman S.B."/>
            <person name="Dewar J."/>
            <person name="Goldberg J."/>
            <person name="Griggs A."/>
            <person name="Gujja S."/>
            <person name="Hansen M."/>
            <person name="Howarth C."/>
            <person name="Imamovic A."/>
            <person name="Larimer J."/>
            <person name="McCowan C."/>
            <person name="Murphy C."/>
            <person name="Neiman D."/>
            <person name="Pearson M."/>
            <person name="Priest M."/>
            <person name="Roberts A."/>
            <person name="Saif S."/>
            <person name="Shea T."/>
            <person name="Sisk P."/>
            <person name="Sykes S."/>
            <person name="Wortman J."/>
            <person name="Nusbaum C."/>
            <person name="Birren B."/>
        </authorList>
    </citation>
    <scope>NUCLEOTIDE SEQUENCE [LARGE SCALE GENOMIC DNA]</scope>
    <source>
        <strain evidence="1 2">NIPH 2899</strain>
    </source>
</reference>
<name>A0ABN0JUC0_9GAMM</name>
<comment type="caution">
    <text evidence="1">The sequence shown here is derived from an EMBL/GenBank/DDBJ whole genome shotgun (WGS) entry which is preliminary data.</text>
</comment>
<dbReference type="Pfam" id="PF14424">
    <property type="entry name" value="Toxin-deaminase"/>
    <property type="match status" value="1"/>
</dbReference>
<evidence type="ECO:0000313" key="1">
    <source>
        <dbReference type="EMBL" id="ENV59183.1"/>
    </source>
</evidence>
<proteinExistence type="predicted"/>
<gene>
    <name evidence="1" type="ORF">F950_01726</name>
</gene>
<dbReference type="EMBL" id="APPV01000011">
    <property type="protein sequence ID" value="ENV59183.1"/>
    <property type="molecule type" value="Genomic_DNA"/>
</dbReference>
<organism evidence="1 2">
    <name type="scientific">Acinetobacter soli NIPH 2899</name>
    <dbReference type="NCBI Taxonomy" id="1217677"/>
    <lineage>
        <taxon>Bacteria</taxon>
        <taxon>Pseudomonadati</taxon>
        <taxon>Pseudomonadota</taxon>
        <taxon>Gammaproteobacteria</taxon>
        <taxon>Moraxellales</taxon>
        <taxon>Moraxellaceae</taxon>
        <taxon>Acinetobacter</taxon>
    </lineage>
</organism>